<dbReference type="EMBL" id="JAWDJX010000024">
    <property type="protein sequence ID" value="KAK3051734.1"/>
    <property type="molecule type" value="Genomic_DNA"/>
</dbReference>
<gene>
    <name evidence="2" type="ORF">LTR09_007034</name>
</gene>
<evidence type="ECO:0000256" key="1">
    <source>
        <dbReference type="SAM" id="SignalP"/>
    </source>
</evidence>
<evidence type="ECO:0000313" key="2">
    <source>
        <dbReference type="EMBL" id="KAK3051734.1"/>
    </source>
</evidence>
<keyword evidence="3" id="KW-1185">Reference proteome</keyword>
<reference evidence="2" key="1">
    <citation type="submission" date="2023-04" db="EMBL/GenBank/DDBJ databases">
        <title>Black Yeasts Isolated from many extreme environments.</title>
        <authorList>
            <person name="Coleine C."/>
            <person name="Stajich J.E."/>
            <person name="Selbmann L."/>
        </authorList>
    </citation>
    <scope>NUCLEOTIDE SEQUENCE</scope>
    <source>
        <strain evidence="2">CCFEE 5312</strain>
    </source>
</reference>
<organism evidence="2 3">
    <name type="scientific">Extremus antarcticus</name>
    <dbReference type="NCBI Taxonomy" id="702011"/>
    <lineage>
        <taxon>Eukaryota</taxon>
        <taxon>Fungi</taxon>
        <taxon>Dikarya</taxon>
        <taxon>Ascomycota</taxon>
        <taxon>Pezizomycotina</taxon>
        <taxon>Dothideomycetes</taxon>
        <taxon>Dothideomycetidae</taxon>
        <taxon>Mycosphaerellales</taxon>
        <taxon>Extremaceae</taxon>
        <taxon>Extremus</taxon>
    </lineage>
</organism>
<comment type="caution">
    <text evidence="2">The sequence shown here is derived from an EMBL/GenBank/DDBJ whole genome shotgun (WGS) entry which is preliminary data.</text>
</comment>
<proteinExistence type="predicted"/>
<protein>
    <submittedName>
        <fullName evidence="2">Uncharacterized protein</fullName>
    </submittedName>
</protein>
<feature type="signal peptide" evidence="1">
    <location>
        <begin position="1"/>
        <end position="22"/>
    </location>
</feature>
<sequence>MVSIRNCLLSAAVAYALPAVDCAPATTSGAAAPTAVPVAIGGKEASISIDFIALMLPEYDVVHVINNAPVGVSEFAPLLKGEILIPVSGLGSNMNSSDPKIPKAIFIGGGFSQSEIEEMYEKPIMKTVPWLFPPTATRENGTIVPPTEMIVGRVKQVFAEHGLVPGYTQKIKPGVWSF</sequence>
<keyword evidence="1" id="KW-0732">Signal</keyword>
<evidence type="ECO:0000313" key="3">
    <source>
        <dbReference type="Proteomes" id="UP001271007"/>
    </source>
</evidence>
<name>A0AAJ0DDG2_9PEZI</name>
<accession>A0AAJ0DDG2</accession>
<feature type="chain" id="PRO_5042569109" evidence="1">
    <location>
        <begin position="23"/>
        <end position="178"/>
    </location>
</feature>
<dbReference type="Proteomes" id="UP001271007">
    <property type="component" value="Unassembled WGS sequence"/>
</dbReference>
<dbReference type="AlphaFoldDB" id="A0AAJ0DDG2"/>